<dbReference type="GO" id="GO:0016829">
    <property type="term" value="F:lyase activity"/>
    <property type="evidence" value="ECO:0007669"/>
    <property type="project" value="UniProtKB-KW"/>
</dbReference>
<keyword evidence="2" id="KW-0732">Signal</keyword>
<dbReference type="InterPro" id="IPR031680">
    <property type="entry name" value="Hepar_II_III_N"/>
</dbReference>
<gene>
    <name evidence="7" type="ORF">ADCFC_15750</name>
</gene>
<comment type="subcellular location">
    <subcellularLocation>
        <location evidence="1">Periplasm</location>
    </subcellularLocation>
</comment>
<name>A0A6F8SLE1_9ACTN</name>
<keyword evidence="3" id="KW-0574">Periplasm</keyword>
<dbReference type="InterPro" id="IPR008929">
    <property type="entry name" value="Chondroitin_lyas"/>
</dbReference>
<reference evidence="8" key="1">
    <citation type="journal article" date="2020" name="Microbiol. Resour. Announc.">
        <title>Complete Genome Sequence of Adlercreutzia sp. Strain 8CFCBH1, a Potent Producer of Equol, Isolated from Healthy Japanese Feces.</title>
        <authorList>
            <person name="Ogata Y."/>
            <person name="Sakamoto M."/>
            <person name="Ohkuma M."/>
            <person name="Hattori M."/>
            <person name="Suda W."/>
        </authorList>
    </citation>
    <scope>NUCLEOTIDE SEQUENCE [LARGE SCALE GENOMIC DNA]</scope>
    <source>
        <strain evidence="8">8CFCBH1</strain>
    </source>
</reference>
<evidence type="ECO:0000313" key="8">
    <source>
        <dbReference type="Proteomes" id="UP000501727"/>
    </source>
</evidence>
<protein>
    <submittedName>
        <fullName evidence="7">Uncharacterized protein</fullName>
    </submittedName>
</protein>
<dbReference type="AlphaFoldDB" id="A0A6F8SLE1"/>
<evidence type="ECO:0000313" key="7">
    <source>
        <dbReference type="EMBL" id="BCA89078.1"/>
    </source>
</evidence>
<dbReference type="InterPro" id="IPR012480">
    <property type="entry name" value="Hepar_II_III_C"/>
</dbReference>
<feature type="domain" description="Heparin-sulfate lyase N-terminal" evidence="6">
    <location>
        <begin position="42"/>
        <end position="274"/>
    </location>
</feature>
<accession>A0A6F8SLE1</accession>
<proteinExistence type="predicted"/>
<reference evidence="8" key="2">
    <citation type="submission" date="2020-03" db="EMBL/GenBank/DDBJ databases">
        <title>Complete Genome Sequence of Adlercreutzia sp. strain 8CFCBH1 Producing Equol, Isolated from Healthy Japanese Feces.</title>
        <authorList>
            <person name="Ogata Y."/>
            <person name="Sakamoto M."/>
            <person name="Ohkuma M."/>
            <person name="Hattori M."/>
            <person name="Suda W."/>
        </authorList>
    </citation>
    <scope>NUCLEOTIDE SEQUENCE [LARGE SCALE GENOMIC DNA]</scope>
    <source>
        <strain evidence="8">8CFCBH1</strain>
    </source>
</reference>
<dbReference type="Pfam" id="PF16889">
    <property type="entry name" value="Hepar_II_III_N"/>
    <property type="match status" value="1"/>
</dbReference>
<dbReference type="Pfam" id="PF07940">
    <property type="entry name" value="Hepar_II_III_C"/>
    <property type="match status" value="1"/>
</dbReference>
<dbReference type="EMBL" id="AP022829">
    <property type="protein sequence ID" value="BCA89078.1"/>
    <property type="molecule type" value="Genomic_DNA"/>
</dbReference>
<dbReference type="Gene3D" id="1.50.10.100">
    <property type="entry name" value="Chondroitin AC/alginate lyase"/>
    <property type="match status" value="1"/>
</dbReference>
<dbReference type="GO" id="GO:0042597">
    <property type="term" value="C:periplasmic space"/>
    <property type="evidence" value="ECO:0007669"/>
    <property type="project" value="UniProtKB-SubCell"/>
</dbReference>
<sequence length="510" mass="57009">MRPEVSRASIASVPVLPLLDFDPVFLGRYDVDALLDDQVELLHHGEAVDWNASWHSKLGTPLWRFNLHYCEYLLPLAAAALKSGDKRYLIKAKSIIDAWIVANPRSTGGVGWDSYVISMRVTQWLAFYGEVRVLLEEDSAFIDRMNQSLAEQYAFLADHLEKDILGNHYLENLKALVLLSCYFRDEATLRHLMPVLEEQIAEQILPDGMHFELSPMYHKVILECLMRIACTLQAGEWARDVATLCRLQDMCDCLYSLEHDADRTPLFNDSGDNVAKSRDALLACAREQFGLAPRLKDCLPDAGYYFLRGTIGETEVKVIFDAGRPGPEFAAGHAHCDMLSFEAFVGGHPWLVNTGTFAYQDARRLAFKRTAAHNAPQRAGVEQSECWAPFRMARMAQVQEVCHGPRFVEAAMRDHRGGALKRRIELTEGGIVVTDMAPDGARIVSSLRSPGRIGEGIFSEGELCPYAPEFGRIDEARRLVFVGEGQVTYHVAVPTCAQIPEAEGGRCECD</sequence>
<evidence type="ECO:0000256" key="1">
    <source>
        <dbReference type="ARBA" id="ARBA00004418"/>
    </source>
</evidence>
<dbReference type="Gene3D" id="2.70.98.70">
    <property type="match status" value="1"/>
</dbReference>
<dbReference type="PANTHER" id="PTHR39210">
    <property type="entry name" value="HEPARIN-SULFATE LYASE"/>
    <property type="match status" value="1"/>
</dbReference>
<dbReference type="SUPFAM" id="SSF48230">
    <property type="entry name" value="Chondroitin AC/alginate lyase"/>
    <property type="match status" value="1"/>
</dbReference>
<evidence type="ECO:0000256" key="2">
    <source>
        <dbReference type="ARBA" id="ARBA00022729"/>
    </source>
</evidence>
<dbReference type="KEGG" id="ahat:ADCFC_16970"/>
<dbReference type="PANTHER" id="PTHR39210:SF1">
    <property type="entry name" value="HEPARIN-SULFATE LYASE"/>
    <property type="match status" value="1"/>
</dbReference>
<keyword evidence="4" id="KW-0456">Lyase</keyword>
<evidence type="ECO:0000259" key="5">
    <source>
        <dbReference type="Pfam" id="PF07940"/>
    </source>
</evidence>
<evidence type="ECO:0000256" key="3">
    <source>
        <dbReference type="ARBA" id="ARBA00022764"/>
    </source>
</evidence>
<organism evidence="7 8">
    <name type="scientific">Adlercreutzia hattorii</name>
    <dbReference type="NCBI Taxonomy" id="2707299"/>
    <lineage>
        <taxon>Bacteria</taxon>
        <taxon>Bacillati</taxon>
        <taxon>Actinomycetota</taxon>
        <taxon>Coriobacteriia</taxon>
        <taxon>Eggerthellales</taxon>
        <taxon>Eggerthellaceae</taxon>
        <taxon>Adlercreutzia</taxon>
    </lineage>
</organism>
<feature type="domain" description="Heparinase II/III-like C-terminal" evidence="5">
    <location>
        <begin position="299"/>
        <end position="436"/>
    </location>
</feature>
<keyword evidence="8" id="KW-1185">Reference proteome</keyword>
<dbReference type="Proteomes" id="UP000501727">
    <property type="component" value="Chromosome"/>
</dbReference>
<evidence type="ECO:0000259" key="6">
    <source>
        <dbReference type="Pfam" id="PF16889"/>
    </source>
</evidence>
<evidence type="ECO:0000256" key="4">
    <source>
        <dbReference type="ARBA" id="ARBA00023239"/>
    </source>
</evidence>
<dbReference type="RefSeq" id="WP_173113697.1">
    <property type="nucleotide sequence ID" value="NZ_AP022829.1"/>
</dbReference>